<dbReference type="EMBL" id="LR134317">
    <property type="protein sequence ID" value="VEF06313.1"/>
    <property type="molecule type" value="Genomic_DNA"/>
</dbReference>
<dbReference type="InterPro" id="IPR025375">
    <property type="entry name" value="DUF4365"/>
</dbReference>
<sequence length="60" mass="6920">MANTIERIGVHHCAEIAVHNKWIFREQPVDDIGIDAHMEFVDESGKNRQLLALQIRLQLV</sequence>
<dbReference type="Pfam" id="PF14280">
    <property type="entry name" value="DUF4365"/>
    <property type="match status" value="1"/>
</dbReference>
<organism evidence="1 2">
    <name type="scientific">Streptococcus equi subsp. zooepidemicus</name>
    <dbReference type="NCBI Taxonomy" id="40041"/>
    <lineage>
        <taxon>Bacteria</taxon>
        <taxon>Bacillati</taxon>
        <taxon>Bacillota</taxon>
        <taxon>Bacilli</taxon>
        <taxon>Lactobacillales</taxon>
        <taxon>Streptococcaceae</taxon>
        <taxon>Streptococcus</taxon>
    </lineage>
</organism>
<evidence type="ECO:0000313" key="1">
    <source>
        <dbReference type="EMBL" id="VEF06313.1"/>
    </source>
</evidence>
<gene>
    <name evidence="1" type="ORF">NCTC6180_00757</name>
</gene>
<accession>A0A7Z9D2P6</accession>
<protein>
    <submittedName>
        <fullName evidence="1">Uncharacterized protein</fullName>
    </submittedName>
</protein>
<evidence type="ECO:0000313" key="2">
    <source>
        <dbReference type="Proteomes" id="UP000269903"/>
    </source>
</evidence>
<proteinExistence type="predicted"/>
<dbReference type="RefSeq" id="WP_197718038.1">
    <property type="nucleotide sequence ID" value="NZ_CP065059.1"/>
</dbReference>
<dbReference type="AlphaFoldDB" id="A0A7Z9D2P6"/>
<reference evidence="1 2" key="1">
    <citation type="submission" date="2018-12" db="EMBL/GenBank/DDBJ databases">
        <authorList>
            <consortium name="Pathogen Informatics"/>
        </authorList>
    </citation>
    <scope>NUCLEOTIDE SEQUENCE [LARGE SCALE GENOMIC DNA]</scope>
    <source>
        <strain evidence="1 2">NCTC6180</strain>
    </source>
</reference>
<name>A0A7Z9D2P6_STRSZ</name>
<dbReference type="Proteomes" id="UP000269903">
    <property type="component" value="Chromosome"/>
</dbReference>